<dbReference type="SUPFAM" id="SSF55035">
    <property type="entry name" value="NAD-binding domain of HMG-CoA reductase"/>
    <property type="match status" value="1"/>
</dbReference>
<evidence type="ECO:0000313" key="11">
    <source>
        <dbReference type="Proteomes" id="UP000182152"/>
    </source>
</evidence>
<protein>
    <recommendedName>
        <fullName evidence="3">acetyl-CoA C-acetyltransferase</fullName>
        <ecNumber evidence="3">2.3.1.9</ecNumber>
    </recommendedName>
    <alternativeName>
        <fullName evidence="7">Acetoacetyl-CoA thiolase</fullName>
    </alternativeName>
</protein>
<dbReference type="FunFam" id="3.40.47.10:FF:000010">
    <property type="entry name" value="Acetyl-CoA acetyltransferase (Thiolase)"/>
    <property type="match status" value="1"/>
</dbReference>
<evidence type="ECO:0000313" key="10">
    <source>
        <dbReference type="EMBL" id="OJG81772.1"/>
    </source>
</evidence>
<dbReference type="CDD" id="cd00751">
    <property type="entry name" value="thiolase"/>
    <property type="match status" value="1"/>
</dbReference>
<organism evidence="10 11">
    <name type="scientific">Enterococcus ratti</name>
    <dbReference type="NCBI Taxonomy" id="150033"/>
    <lineage>
        <taxon>Bacteria</taxon>
        <taxon>Bacillati</taxon>
        <taxon>Bacillota</taxon>
        <taxon>Bacilli</taxon>
        <taxon>Lactobacillales</taxon>
        <taxon>Enterococcaceae</taxon>
        <taxon>Enterococcus</taxon>
    </lineage>
</organism>
<dbReference type="Pfam" id="PF02803">
    <property type="entry name" value="Thiolase_C"/>
    <property type="match status" value="1"/>
</dbReference>
<dbReference type="PANTHER" id="PTHR18919:SF107">
    <property type="entry name" value="ACETYL-COA ACETYLTRANSFERASE, CYTOSOLIC"/>
    <property type="match status" value="1"/>
</dbReference>
<dbReference type="CDD" id="cd00644">
    <property type="entry name" value="HMG-CoA_reductase_classII"/>
    <property type="match status" value="1"/>
</dbReference>
<dbReference type="GO" id="GO:0015936">
    <property type="term" value="P:coenzyme A metabolic process"/>
    <property type="evidence" value="ECO:0007669"/>
    <property type="project" value="InterPro"/>
</dbReference>
<evidence type="ECO:0000256" key="1">
    <source>
        <dbReference type="ARBA" id="ARBA00007661"/>
    </source>
</evidence>
<evidence type="ECO:0000256" key="7">
    <source>
        <dbReference type="ARBA" id="ARBA00030755"/>
    </source>
</evidence>
<dbReference type="SUPFAM" id="SSF56542">
    <property type="entry name" value="Substrate-binding domain of HMG-CoA reductase"/>
    <property type="match status" value="1"/>
</dbReference>
<dbReference type="Proteomes" id="UP000182152">
    <property type="component" value="Unassembled WGS sequence"/>
</dbReference>
<dbReference type="PROSITE" id="PS00098">
    <property type="entry name" value="THIOLASE_1"/>
    <property type="match status" value="1"/>
</dbReference>
<name>A0A1L8WLX2_9ENTE</name>
<gene>
    <name evidence="10" type="ORF">RV14_GL002315</name>
</gene>
<dbReference type="SUPFAM" id="SSF53901">
    <property type="entry name" value="Thiolase-like"/>
    <property type="match status" value="2"/>
</dbReference>
<dbReference type="GO" id="GO:0003985">
    <property type="term" value="F:acetyl-CoA C-acetyltransferase activity"/>
    <property type="evidence" value="ECO:0007669"/>
    <property type="project" value="UniProtKB-EC"/>
</dbReference>
<dbReference type="Gene3D" id="3.40.47.10">
    <property type="match status" value="2"/>
</dbReference>
<comment type="similarity">
    <text evidence="2">Belongs to the thiolase-like superfamily. Thiolase family.</text>
</comment>
<dbReference type="EC" id="2.3.1.9" evidence="3"/>
<dbReference type="PROSITE" id="PS00099">
    <property type="entry name" value="THIOLASE_3"/>
    <property type="match status" value="1"/>
</dbReference>
<dbReference type="InterPro" id="IPR016039">
    <property type="entry name" value="Thiolase-like"/>
</dbReference>
<dbReference type="InterPro" id="IPR020613">
    <property type="entry name" value="Thiolase_CS"/>
</dbReference>
<dbReference type="PROSITE" id="PS00737">
    <property type="entry name" value="THIOLASE_2"/>
    <property type="match status" value="1"/>
</dbReference>
<dbReference type="InterPro" id="IPR009029">
    <property type="entry name" value="HMG_CoA_Rdtase_sub-bd_dom_sf"/>
</dbReference>
<dbReference type="NCBIfam" id="TIGR00532">
    <property type="entry name" value="HMG_CoA_R_NAD"/>
    <property type="match status" value="1"/>
</dbReference>
<dbReference type="InterPro" id="IPR023074">
    <property type="entry name" value="HMG_CoA_Rdtase_cat_sf"/>
</dbReference>
<dbReference type="InterPro" id="IPR004553">
    <property type="entry name" value="HMG_CoA_Rdtase_bac-typ"/>
</dbReference>
<feature type="domain" description="Thiolase C-terminal" evidence="9">
    <location>
        <begin position="269"/>
        <end position="388"/>
    </location>
</feature>
<dbReference type="AlphaFoldDB" id="A0A1L8WLX2"/>
<dbReference type="NCBIfam" id="TIGR01930">
    <property type="entry name" value="AcCoA-C-Actrans"/>
    <property type="match status" value="1"/>
</dbReference>
<dbReference type="InterPro" id="IPR009023">
    <property type="entry name" value="HMG_CoA_Rdtase_NAD(P)-bd_sf"/>
</dbReference>
<dbReference type="PRINTS" id="PR00071">
    <property type="entry name" value="HMGCOARDTASE"/>
</dbReference>
<dbReference type="Gene3D" id="3.90.770.10">
    <property type="entry name" value="3-hydroxy-3-methylglutaryl-coenzyme A Reductase, Chain A, domain 2"/>
    <property type="match status" value="1"/>
</dbReference>
<dbReference type="PANTHER" id="PTHR18919">
    <property type="entry name" value="ACETYL-COA C-ACYLTRANSFERASE"/>
    <property type="match status" value="1"/>
</dbReference>
<dbReference type="PROSITE" id="PS01192">
    <property type="entry name" value="HMG_COA_REDUCTASE_3"/>
    <property type="match status" value="1"/>
</dbReference>
<dbReference type="InterPro" id="IPR020610">
    <property type="entry name" value="Thiolase_AS"/>
</dbReference>
<evidence type="ECO:0000259" key="8">
    <source>
        <dbReference type="Pfam" id="PF00108"/>
    </source>
</evidence>
<dbReference type="InterPro" id="IPR002155">
    <property type="entry name" value="Thiolase"/>
</dbReference>
<evidence type="ECO:0000256" key="3">
    <source>
        <dbReference type="ARBA" id="ARBA00012705"/>
    </source>
</evidence>
<dbReference type="GO" id="GO:0004420">
    <property type="term" value="F:hydroxymethylglutaryl-CoA reductase (NADPH) activity"/>
    <property type="evidence" value="ECO:0007669"/>
    <property type="project" value="InterPro"/>
</dbReference>
<keyword evidence="4 10" id="KW-0808">Transferase</keyword>
<comment type="caution">
    <text evidence="10">The sequence shown here is derived from an EMBL/GenBank/DDBJ whole genome shotgun (WGS) entry which is preliminary data.</text>
</comment>
<dbReference type="Gene3D" id="1.10.8.660">
    <property type="match status" value="1"/>
</dbReference>
<dbReference type="STRING" id="150033.RV14_GL002315"/>
<evidence type="ECO:0000256" key="4">
    <source>
        <dbReference type="ARBA" id="ARBA00022679"/>
    </source>
</evidence>
<evidence type="ECO:0000259" key="9">
    <source>
        <dbReference type="Pfam" id="PF02803"/>
    </source>
</evidence>
<sequence>MADLKEVVIIDAVRTPIGKYRGSLSSLTAVELGTILTKELLKKTRIPKEMIDQVIFGNVLQAGNGQNVARQISVKSKIPVSVPAMTINEVCGSGMKAVILARQLIQLGEAKLVVAGGTESMSRAPLLQQYEAQTATYQEEISSMVNDGLTDAFSNAHMGLTAEKVADKFSVTRQEQDRYALESQIKAARASESGAFKEEIIPISLPDQTTIEKDEAIRGNSTLEKLATLKTVFSEKGTVTAGNASPLNDGAAVLILASKEYAIENNLPYLATIKEVSEIGIDPSIMGISPILAIQTVLKKAGLSVEEVDRFEINEAFAASSIVVNRHLQLDVKKVNVDGGAIALGHPIGASGARILTTLSYGLKRMKKKYGVASLCIGGGLGLAVLLESTQEIEKQNELKKKFYQLTPEQRRKQLVREDHISQEQADSLKNRGLSEEIANHLIENQISQVEIPLGVAQNFQINGIKRQVPMATEEPSVIAAASNGAKICGNILAKTPQRLMRGQIVLTGQMQYQEVIETIKTRKNELIACANESYPSIVKRGGGVKEMNTREFMGSDHVYLSIDFLIDVKDAMGANIINAILEGVTHRLQEWFSQKEILFSILSNFATESLSTACCEIPFERLGKTQEEGKKVAEKIQQASEYAKLDIYRAVTHNKGIMNGVEAVILATGNDTRACSAAIHAYASKDGFYQGLSDWQINDHKLIGKLSVPLAVATVGGASRVLPKAKIALEMLKVASATELAQIIAAVGLAQNLAALRALVTEGIQKGHMSLQARALAITVGAQGSEIEQVAAYLRKSTHVNQDTAKKYLMKIRR</sequence>
<dbReference type="InterPro" id="IPR023076">
    <property type="entry name" value="HMG_CoA_Rdtase_CS"/>
</dbReference>
<keyword evidence="11" id="KW-1185">Reference proteome</keyword>
<comment type="similarity">
    <text evidence="1">Belongs to the HMG-CoA reductase family.</text>
</comment>
<dbReference type="InterPro" id="IPR002202">
    <property type="entry name" value="HMG_CoA_Rdtase"/>
</dbReference>
<proteinExistence type="inferred from homology"/>
<evidence type="ECO:0000256" key="5">
    <source>
        <dbReference type="ARBA" id="ARBA00023002"/>
    </source>
</evidence>
<dbReference type="PROSITE" id="PS50065">
    <property type="entry name" value="HMG_COA_REDUCTASE_4"/>
    <property type="match status" value="1"/>
</dbReference>
<dbReference type="InterPro" id="IPR020615">
    <property type="entry name" value="Thiolase_acyl_enz_int_AS"/>
</dbReference>
<dbReference type="EMBL" id="JXLB01000009">
    <property type="protein sequence ID" value="OJG81772.1"/>
    <property type="molecule type" value="Genomic_DNA"/>
</dbReference>
<keyword evidence="6" id="KW-0012">Acyltransferase</keyword>
<dbReference type="Pfam" id="PF00108">
    <property type="entry name" value="Thiolase_N"/>
    <property type="match status" value="1"/>
</dbReference>
<keyword evidence="5" id="KW-0560">Oxidoreductase</keyword>
<dbReference type="InterPro" id="IPR020616">
    <property type="entry name" value="Thiolase_N"/>
</dbReference>
<evidence type="ECO:0000256" key="2">
    <source>
        <dbReference type="ARBA" id="ARBA00010982"/>
    </source>
</evidence>
<dbReference type="Gene3D" id="3.30.70.420">
    <property type="entry name" value="Hydroxymethylglutaryl-CoA reductase, class I/II, NAD/NADP-binding domain"/>
    <property type="match status" value="1"/>
</dbReference>
<feature type="domain" description="Thiolase N-terminal" evidence="8">
    <location>
        <begin position="7"/>
        <end position="259"/>
    </location>
</feature>
<reference evidence="10 11" key="1">
    <citation type="submission" date="2014-12" db="EMBL/GenBank/DDBJ databases">
        <title>Draft genome sequences of 29 type strains of Enterococci.</title>
        <authorList>
            <person name="Zhong Z."/>
            <person name="Sun Z."/>
            <person name="Liu W."/>
            <person name="Zhang W."/>
            <person name="Zhang H."/>
        </authorList>
    </citation>
    <scope>NUCLEOTIDE SEQUENCE [LARGE SCALE GENOMIC DNA]</scope>
    <source>
        <strain evidence="10 11">DSM 15687</strain>
    </source>
</reference>
<accession>A0A1L8WLX2</accession>
<evidence type="ECO:0000256" key="6">
    <source>
        <dbReference type="ARBA" id="ARBA00023315"/>
    </source>
</evidence>
<dbReference type="Pfam" id="PF00368">
    <property type="entry name" value="HMG-CoA_red"/>
    <property type="match status" value="1"/>
</dbReference>
<dbReference type="InterPro" id="IPR020617">
    <property type="entry name" value="Thiolase_C"/>
</dbReference>